<accession>A0ABT6Q151</accession>
<dbReference type="Proteomes" id="UP001431634">
    <property type="component" value="Unassembled WGS sequence"/>
</dbReference>
<dbReference type="InterPro" id="IPR052932">
    <property type="entry name" value="OprB_Porin"/>
</dbReference>
<evidence type="ECO:0000313" key="4">
    <source>
        <dbReference type="Proteomes" id="UP001431634"/>
    </source>
</evidence>
<dbReference type="Pfam" id="PF04966">
    <property type="entry name" value="OprB"/>
    <property type="match status" value="1"/>
</dbReference>
<dbReference type="PANTHER" id="PTHR37944">
    <property type="entry name" value="PORIN B"/>
    <property type="match status" value="1"/>
</dbReference>
<dbReference type="InterPro" id="IPR007049">
    <property type="entry name" value="Carb-sel_porin_OprB"/>
</dbReference>
<gene>
    <name evidence="3" type="ORF">QJV27_05525</name>
</gene>
<proteinExistence type="inferred from homology"/>
<organism evidence="3 4">
    <name type="scientific">Commensalibacter oyaizuii</name>
    <dbReference type="NCBI Taxonomy" id="3043873"/>
    <lineage>
        <taxon>Bacteria</taxon>
        <taxon>Pseudomonadati</taxon>
        <taxon>Pseudomonadota</taxon>
        <taxon>Alphaproteobacteria</taxon>
        <taxon>Acetobacterales</taxon>
        <taxon>Acetobacteraceae</taxon>
    </lineage>
</organism>
<dbReference type="RefSeq" id="WP_281447957.1">
    <property type="nucleotide sequence ID" value="NZ_JASBAO010000001.1"/>
</dbReference>
<reference evidence="3" key="1">
    <citation type="submission" date="2023-05" db="EMBL/GenBank/DDBJ databases">
        <title>Whole genome sequence of Commensalibacter sp.</title>
        <authorList>
            <person name="Charoenyingcharoen P."/>
            <person name="Yukphan P."/>
        </authorList>
    </citation>
    <scope>NUCLEOTIDE SEQUENCE</scope>
    <source>
        <strain evidence="3">TBRC 16381</strain>
    </source>
</reference>
<dbReference type="Gene3D" id="2.40.160.180">
    <property type="entry name" value="Carbohydrate-selective porin OprB"/>
    <property type="match status" value="1"/>
</dbReference>
<dbReference type="PANTHER" id="PTHR37944:SF1">
    <property type="entry name" value="PORIN B"/>
    <property type="match status" value="1"/>
</dbReference>
<evidence type="ECO:0000256" key="1">
    <source>
        <dbReference type="ARBA" id="ARBA00008769"/>
    </source>
</evidence>
<keyword evidence="4" id="KW-1185">Reference proteome</keyword>
<evidence type="ECO:0000256" key="2">
    <source>
        <dbReference type="RuleBase" id="RU363072"/>
    </source>
</evidence>
<dbReference type="InterPro" id="IPR038673">
    <property type="entry name" value="OprB_sf"/>
</dbReference>
<comment type="caution">
    <text evidence="3">The sequence shown here is derived from an EMBL/GenBank/DDBJ whole genome shotgun (WGS) entry which is preliminary data.</text>
</comment>
<name>A0ABT6Q151_9PROT</name>
<comment type="similarity">
    <text evidence="1 2">Belongs to the OprB family.</text>
</comment>
<sequence>MKHILNYKPYLIVGWSCIFALNTAIVVNSDKAFGRTTSFQKKINNNETTTDDTSAGIHQELFLGKVNQYLNQYGFHFGSNWISETSAVVSGGRKKGIDYAHQMTFALDIDWEKWIGLKGFSTHAVALNFTGRSTSYDYIGDTVIQSQEVYIPHQALIRMYVFYAEQKLLNRKLDIKLGRVSAGNEFAASPFACDFISLATCGHPRAVAQQGFPSWPGAVWGTRILYNFSSKLYAQTGAYESAPWPQGGRNGWDWDAQHTTGAYVPVEIGYNPQFGRHHLTGYYRIGGGIDSSRFKTWSSQVTGTGKTDHRTQFWIMIDQMIYRNGPQKNHGLYILANWGHDSPTTSVIKDSYNIGFIDRGFWKKRSDDQFGVMLTYYTVPKGLRRAQQMQKKQGLNNNIIEYPFLNRAPGVQSNAVMIEANYSLPVYRSIAITPVFQYFHHVAATKNVYPDAAVIALKTSAIF</sequence>
<dbReference type="EMBL" id="JASBAO010000001">
    <property type="protein sequence ID" value="MDI2090838.1"/>
    <property type="molecule type" value="Genomic_DNA"/>
</dbReference>
<protein>
    <submittedName>
        <fullName evidence="3">Carbohydrate porin</fullName>
    </submittedName>
</protein>
<evidence type="ECO:0000313" key="3">
    <source>
        <dbReference type="EMBL" id="MDI2090838.1"/>
    </source>
</evidence>